<dbReference type="InterPro" id="IPR025202">
    <property type="entry name" value="PLD-like_dom"/>
</dbReference>
<organism evidence="3 4">
    <name type="scientific">Thalassotalea mangrovi</name>
    <dbReference type="NCBI Taxonomy" id="2572245"/>
    <lineage>
        <taxon>Bacteria</taxon>
        <taxon>Pseudomonadati</taxon>
        <taxon>Pseudomonadota</taxon>
        <taxon>Gammaproteobacteria</taxon>
        <taxon>Alteromonadales</taxon>
        <taxon>Colwelliaceae</taxon>
        <taxon>Thalassotalea</taxon>
    </lineage>
</organism>
<comment type="caution">
    <text evidence="3">The sequence shown here is derived from an EMBL/GenBank/DDBJ whole genome shotgun (WGS) entry which is preliminary data.</text>
</comment>
<dbReference type="AlphaFoldDB" id="A0A4V5NX91"/>
<gene>
    <name evidence="3" type="ORF">E8M12_01295</name>
</gene>
<dbReference type="PANTHER" id="PTHR21248:SF12">
    <property type="entry name" value="CARDIOLIPIN SYNTHASE C"/>
    <property type="match status" value="1"/>
</dbReference>
<proteinExistence type="predicted"/>
<dbReference type="PROSITE" id="PS50035">
    <property type="entry name" value="PLD"/>
    <property type="match status" value="2"/>
</dbReference>
<dbReference type="SMART" id="SM00155">
    <property type="entry name" value="PLDc"/>
    <property type="match status" value="2"/>
</dbReference>
<dbReference type="GO" id="GO:0030572">
    <property type="term" value="F:phosphatidyltransferase activity"/>
    <property type="evidence" value="ECO:0007669"/>
    <property type="project" value="UniProtKB-ARBA"/>
</dbReference>
<dbReference type="GO" id="GO:0032049">
    <property type="term" value="P:cardiolipin biosynthetic process"/>
    <property type="evidence" value="ECO:0007669"/>
    <property type="project" value="UniProtKB-ARBA"/>
</dbReference>
<evidence type="ECO:0000313" key="4">
    <source>
        <dbReference type="Proteomes" id="UP000307999"/>
    </source>
</evidence>
<dbReference type="InterPro" id="IPR001736">
    <property type="entry name" value="PLipase_D/transphosphatidylase"/>
</dbReference>
<feature type="domain" description="PLD phosphodiesterase" evidence="2">
    <location>
        <begin position="202"/>
        <end position="234"/>
    </location>
</feature>
<keyword evidence="4" id="KW-1185">Reference proteome</keyword>
<dbReference type="Gene3D" id="3.30.870.10">
    <property type="entry name" value="Endonuclease Chain A"/>
    <property type="match status" value="2"/>
</dbReference>
<feature type="domain" description="PLD phosphodiesterase" evidence="2">
    <location>
        <begin position="515"/>
        <end position="541"/>
    </location>
</feature>
<evidence type="ECO:0000259" key="2">
    <source>
        <dbReference type="PROSITE" id="PS50035"/>
    </source>
</evidence>
<reference evidence="3 4" key="1">
    <citation type="submission" date="2019-04" db="EMBL/GenBank/DDBJ databases">
        <title>Thalassotalea guangxiensis sp. nov., isolated from sediment of the coastal wetland.</title>
        <authorList>
            <person name="Zheng S."/>
            <person name="Zhang D."/>
        </authorList>
    </citation>
    <scope>NUCLEOTIDE SEQUENCE [LARGE SCALE GENOMIC DNA]</scope>
    <source>
        <strain evidence="3 4">ZS-4</strain>
    </source>
</reference>
<accession>A0A4V5NX91</accession>
<protein>
    <submittedName>
        <fullName evidence="3">Phospholipase</fullName>
    </submittedName>
</protein>
<feature type="chain" id="PRO_5020836247" evidence="1">
    <location>
        <begin position="24"/>
        <end position="617"/>
    </location>
</feature>
<dbReference type="Pfam" id="PF13091">
    <property type="entry name" value="PLDc_2"/>
    <property type="match status" value="2"/>
</dbReference>
<keyword evidence="1" id="KW-0732">Signal</keyword>
<dbReference type="SUPFAM" id="SSF56024">
    <property type="entry name" value="Phospholipase D/nuclease"/>
    <property type="match status" value="2"/>
</dbReference>
<name>A0A4V5NX91_9GAMM</name>
<dbReference type="OrthoDB" id="9814092at2"/>
<dbReference type="PANTHER" id="PTHR21248">
    <property type="entry name" value="CARDIOLIPIN SYNTHASE"/>
    <property type="match status" value="1"/>
</dbReference>
<feature type="signal peptide" evidence="1">
    <location>
        <begin position="1"/>
        <end position="23"/>
    </location>
</feature>
<evidence type="ECO:0000256" key="1">
    <source>
        <dbReference type="SAM" id="SignalP"/>
    </source>
</evidence>
<dbReference type="RefSeq" id="WP_136734263.1">
    <property type="nucleotide sequence ID" value="NZ_SWDB01000003.1"/>
</dbReference>
<dbReference type="PROSITE" id="PS51257">
    <property type="entry name" value="PROKAR_LIPOPROTEIN"/>
    <property type="match status" value="1"/>
</dbReference>
<dbReference type="EMBL" id="SWDB01000003">
    <property type="protein sequence ID" value="TKB47452.1"/>
    <property type="molecule type" value="Genomic_DNA"/>
</dbReference>
<evidence type="ECO:0000313" key="3">
    <source>
        <dbReference type="EMBL" id="TKB47452.1"/>
    </source>
</evidence>
<sequence length="617" mass="70747">MGILPLRLPLLCFILFVSLLGCSSQPDDYCPPQYKLYQCEQAQANDNDVINKYYDQRRWRSTDELKDNPLQLGIDADIPILEGQVKVIGPTIKDGVNSLAMKIWLIENAKYTVDATYYIFDNDLAGYAILGALCNAVKRGVDVRLMIDSLGSADMRHEELKGLLRCADEAGFIRAPDGNLTNKRARVQVLIFNAVSKIFVNINRRSHDKLLVVDGNSPENAYVMTGGRNISLHYYGIDENGEVNKDTFQDLEILIRNPDMSREELLQTHKKAKDGSPLTISRVSELYLTVLYSHDGNKNLSVWLPYKGQQEKLIESLDELKKGPIFAPAYAQIAEEINRDFHPSKLKLAHEMANIVSWELFESYAEVQGRNPNSIVEILDELGSTKYNVKHVRIVSPYIFLANEEPEEKDGRYQEMERMQKWLAQDPERTIEVITNSVMSSDNFMTQSIIDMEMVPRLLMHDPAMIDQWQDDLEVSEENPEFIQSDKFQNAIKNPRIKIYQLGRLDSDLIGGDTTYGKLHAKFIVTNNVSFVGTTNLDYRSRFINNEMGYFMLGPEVNTELDQIFEGLKKRCYLWGEPDWFAMRKKVRDMEGMEGFSARSQRSVYSKIIFTGIKWQL</sequence>
<dbReference type="Proteomes" id="UP000307999">
    <property type="component" value="Unassembled WGS sequence"/>
</dbReference>